<gene>
    <name evidence="3" type="ORF">L5G33_05140</name>
</gene>
<dbReference type="Pfam" id="PF07498">
    <property type="entry name" value="Rho_N"/>
    <property type="match status" value="1"/>
</dbReference>
<name>A0ABS9IQL8_9ACTN</name>
<feature type="domain" description="Rho termination factor-like N-terminal" evidence="2">
    <location>
        <begin position="103"/>
        <end position="134"/>
    </location>
</feature>
<dbReference type="InterPro" id="IPR037205">
    <property type="entry name" value="ChaB_sf"/>
</dbReference>
<dbReference type="Gene3D" id="1.10.1740.70">
    <property type="entry name" value="ChaB"/>
    <property type="match status" value="1"/>
</dbReference>
<protein>
    <submittedName>
        <fullName evidence="3">ChaB family protein</fullName>
    </submittedName>
</protein>
<accession>A0ABS9IQL8</accession>
<evidence type="ECO:0000313" key="3">
    <source>
        <dbReference type="EMBL" id="MCF8587856.1"/>
    </source>
</evidence>
<dbReference type="RefSeq" id="WP_236997078.1">
    <property type="nucleotide sequence ID" value="NZ_JAKKOR010000003.1"/>
</dbReference>
<keyword evidence="4" id="KW-1185">Reference proteome</keyword>
<evidence type="ECO:0000313" key="4">
    <source>
        <dbReference type="Proteomes" id="UP001200110"/>
    </source>
</evidence>
<feature type="region of interest" description="Disordered" evidence="1">
    <location>
        <begin position="1"/>
        <end position="31"/>
    </location>
</feature>
<organism evidence="3 4">
    <name type="scientific">Gordonia liuliyuniae</name>
    <dbReference type="NCBI Taxonomy" id="2911517"/>
    <lineage>
        <taxon>Bacteria</taxon>
        <taxon>Bacillati</taxon>
        <taxon>Actinomycetota</taxon>
        <taxon>Actinomycetes</taxon>
        <taxon>Mycobacteriales</taxon>
        <taxon>Gordoniaceae</taxon>
        <taxon>Gordonia</taxon>
    </lineage>
</organism>
<evidence type="ECO:0000256" key="1">
    <source>
        <dbReference type="SAM" id="MobiDB-lite"/>
    </source>
</evidence>
<dbReference type="InterPro" id="IPR011112">
    <property type="entry name" value="Rho-like_N"/>
</dbReference>
<feature type="compositionally biased region" description="Basic and acidic residues" evidence="1">
    <location>
        <begin position="1"/>
        <end position="15"/>
    </location>
</feature>
<evidence type="ECO:0000259" key="2">
    <source>
        <dbReference type="Pfam" id="PF07498"/>
    </source>
</evidence>
<dbReference type="SUPFAM" id="SSF140376">
    <property type="entry name" value="ChaB-like"/>
    <property type="match status" value="1"/>
</dbReference>
<sequence>MPKTDKKGRPRRSELPDTVARSSAKAQRTFAEAHDSALKEYDSEESAHRVAYAALKHSYERVGDRWVAKSSRGPSDQRDKSGGPNASGKSHSGVNAEATKDHLLHVARDLDIRGRSTMRKGELIDAIEDANAHSARSARKKN</sequence>
<comment type="caution">
    <text evidence="3">The sequence shown here is derived from an EMBL/GenBank/DDBJ whole genome shotgun (WGS) entry which is preliminary data.</text>
</comment>
<reference evidence="3 4" key="1">
    <citation type="submission" date="2022-01" db="EMBL/GenBank/DDBJ databases">
        <authorList>
            <person name="Huang Y."/>
        </authorList>
    </citation>
    <scope>NUCLEOTIDE SEQUENCE [LARGE SCALE GENOMIC DNA]</scope>
    <source>
        <strain evidence="3 4">HY366</strain>
    </source>
</reference>
<dbReference type="Pfam" id="PF06150">
    <property type="entry name" value="ChaB"/>
    <property type="match status" value="1"/>
</dbReference>
<dbReference type="InterPro" id="IPR009317">
    <property type="entry name" value="ChaB"/>
</dbReference>
<feature type="region of interest" description="Disordered" evidence="1">
    <location>
        <begin position="63"/>
        <end position="101"/>
    </location>
</feature>
<dbReference type="Proteomes" id="UP001200110">
    <property type="component" value="Unassembled WGS sequence"/>
</dbReference>
<proteinExistence type="predicted"/>
<dbReference type="EMBL" id="JAKKOR010000003">
    <property type="protein sequence ID" value="MCF8587856.1"/>
    <property type="molecule type" value="Genomic_DNA"/>
</dbReference>